<reference evidence="2" key="1">
    <citation type="submission" date="2022-11" db="UniProtKB">
        <authorList>
            <consortium name="WormBaseParasite"/>
        </authorList>
    </citation>
    <scope>IDENTIFICATION</scope>
</reference>
<protein>
    <submittedName>
        <fullName evidence="2">Uncharacterized protein</fullName>
    </submittedName>
</protein>
<keyword evidence="1" id="KW-1185">Reference proteome</keyword>
<accession>A0A914VJH3</accession>
<evidence type="ECO:0000313" key="1">
    <source>
        <dbReference type="Proteomes" id="UP000887566"/>
    </source>
</evidence>
<name>A0A914VJH3_9BILA</name>
<dbReference type="AlphaFoldDB" id="A0A914VJH3"/>
<organism evidence="1 2">
    <name type="scientific">Plectus sambesii</name>
    <dbReference type="NCBI Taxonomy" id="2011161"/>
    <lineage>
        <taxon>Eukaryota</taxon>
        <taxon>Metazoa</taxon>
        <taxon>Ecdysozoa</taxon>
        <taxon>Nematoda</taxon>
        <taxon>Chromadorea</taxon>
        <taxon>Plectida</taxon>
        <taxon>Plectina</taxon>
        <taxon>Plectoidea</taxon>
        <taxon>Plectidae</taxon>
        <taxon>Plectus</taxon>
    </lineage>
</organism>
<dbReference type="Proteomes" id="UP000887566">
    <property type="component" value="Unplaced"/>
</dbReference>
<dbReference type="WBParaSite" id="PSAMB.scaffold2110size25336.g16434.t1">
    <property type="protein sequence ID" value="PSAMB.scaffold2110size25336.g16434.t1"/>
    <property type="gene ID" value="PSAMB.scaffold2110size25336.g16434"/>
</dbReference>
<sequence>MCSNREESSGGRRWLVCAGGSIKSSAAAAAVPPVAALSTATTLTGESVIADASGQPDAALFHKRRRTKSCQSAGRRRQLRLRRLARSLFARLLINRLLVVDDPPALPHRPSTERRPDRDETLSARPEIAVCVLSNVVDWPRATVAEQRDGVVSVRPCRCYGGRAGPRGGQDYEQRVAVVCRTCRHEALLDVRCRAALAGVQRARPQ</sequence>
<evidence type="ECO:0000313" key="2">
    <source>
        <dbReference type="WBParaSite" id="PSAMB.scaffold2110size25336.g16434.t1"/>
    </source>
</evidence>
<proteinExistence type="predicted"/>